<sequence length="1088" mass="120476">MAIPMYKIITDLNIRTPPAIKASIDKISHDSITVHWENEPLDKKTTCHISHFVIYLNNIQLATFPNDPNSLYTCCLIKGLDPHREYQLDFITINEMGFINKLPSLYCMTRNNNTNSNNANNSITTINNNTTNNNNNNNNNVNNSNSYEIKLDDSNDSLEQNIDLITPQIPGDDLIGSPTTTKTRKWRRNTVSSINQIDINSDYITSTDIPSYTNLTKLQDLDDFTIDDLKKILICAQEDLHEVLSQQATAIEDFHENRINLELELENLKSQWSHENDFRKSIKSNIKSLENAKLLSDMKFDKTNQKIESIKSKIEKMNDDISKWEKSEADMLSADKLKEKYDDLIEKSKDEYKLASLEIEFLQKNVSELEKLNKDLNSMKKTSSATNLLDHSNANANNQQNGKPVDPNEQTIKLLKKISECASDKTGALNSSGEYYLSKLNQHSPVARAVKYELRIDQEFEQRWKTRKLKLIKRIKYLENRFMKASSESRRLKENLFAKTYQQPLDSPSEYIPVVPTASYTSSAINGTQSNSDLQTMPSNDTSNTASNYVSNVSSRGMNPLLSAFDVGTPSEPTNARTSPDVIDSDEVNMVTISPSMNRSPFVNPPQNSLPKSITESNDMLHGFSSFSRGTATTATTDTIAAPTFPWGSSEQSQLGQSDNSPINRSYDNNEKIENVNNNANVGNGFGYNDTNHLITGLENMIYDENENADKVSNYSKVYTNDQLDNYWTTQKDTSNGSIVPLRNNAGVGNISGNSTGLAINNNDISPGMGHAIPAFANDANIPVSSSPLASHPFAIISHTPNNSVSLLQPQSLLAATLNDPSTMSPFQDNNLTMSQSESAFRNTLNNNGSAIDSFLSSTQHPLSPRNSQALSGANPEVEMLNFSQPNPQQFTPHMLSGTSNISPLEHNLGPLAPVNENIALNDTTSQAKNNHDSLFHSPSFNFIWQTTKSPSKNDDKQNIGVLNLLSSPTKPEVKKDHISVSSPTKSKRTDSNQTHKRNKSAGSASSWSNRLSLKSRQSVTSTVVEDNGSEDENSINSGASNIAQPSGKKTGSGSSGRRLTRLLSKSGMNNLFNLPGHDSQQSTSTST</sequence>
<gene>
    <name evidence="3" type="ORF">C6P45_002806</name>
</gene>
<dbReference type="SUPFAM" id="SSF49265">
    <property type="entry name" value="Fibronectin type III"/>
    <property type="match status" value="1"/>
</dbReference>
<dbReference type="InterPro" id="IPR013783">
    <property type="entry name" value="Ig-like_fold"/>
</dbReference>
<evidence type="ECO:0008006" key="5">
    <source>
        <dbReference type="Google" id="ProtNLM"/>
    </source>
</evidence>
<reference evidence="3 4" key="1">
    <citation type="submission" date="2020-11" db="EMBL/GenBank/DDBJ databases">
        <title>Kefir isolates.</title>
        <authorList>
            <person name="Marcisauskas S."/>
            <person name="Kim Y."/>
            <person name="Blasche S."/>
        </authorList>
    </citation>
    <scope>NUCLEOTIDE SEQUENCE [LARGE SCALE GENOMIC DNA]</scope>
    <source>
        <strain evidence="3 4">OG2</strain>
    </source>
</reference>
<dbReference type="InterPro" id="IPR036116">
    <property type="entry name" value="FN3_sf"/>
</dbReference>
<name>A0A9P6VVD5_MAUEX</name>
<accession>A0A9P6VVD5</accession>
<feature type="compositionally biased region" description="Low complexity" evidence="2">
    <location>
        <begin position="118"/>
        <end position="146"/>
    </location>
</feature>
<dbReference type="OrthoDB" id="5572782at2759"/>
<evidence type="ECO:0000313" key="4">
    <source>
        <dbReference type="Proteomes" id="UP000750334"/>
    </source>
</evidence>
<evidence type="ECO:0000313" key="3">
    <source>
        <dbReference type="EMBL" id="KAG0656032.1"/>
    </source>
</evidence>
<proteinExistence type="predicted"/>
<keyword evidence="4" id="KW-1185">Reference proteome</keyword>
<feature type="region of interest" description="Disordered" evidence="2">
    <location>
        <begin position="965"/>
        <end position="1088"/>
    </location>
</feature>
<dbReference type="Gene3D" id="2.60.40.10">
    <property type="entry name" value="Immunoglobulins"/>
    <property type="match status" value="1"/>
</dbReference>
<comment type="caution">
    <text evidence="3">The sequence shown here is derived from an EMBL/GenBank/DDBJ whole genome shotgun (WGS) entry which is preliminary data.</text>
</comment>
<feature type="region of interest" description="Disordered" evidence="2">
    <location>
        <begin position="526"/>
        <end position="551"/>
    </location>
</feature>
<organism evidence="3 4">
    <name type="scientific">Maudiozyma exigua</name>
    <name type="common">Yeast</name>
    <name type="synonym">Kazachstania exigua</name>
    <dbReference type="NCBI Taxonomy" id="34358"/>
    <lineage>
        <taxon>Eukaryota</taxon>
        <taxon>Fungi</taxon>
        <taxon>Dikarya</taxon>
        <taxon>Ascomycota</taxon>
        <taxon>Saccharomycotina</taxon>
        <taxon>Saccharomycetes</taxon>
        <taxon>Saccharomycetales</taxon>
        <taxon>Saccharomycetaceae</taxon>
        <taxon>Maudiozyma</taxon>
    </lineage>
</organism>
<feature type="region of interest" description="Disordered" evidence="2">
    <location>
        <begin position="118"/>
        <end position="147"/>
    </location>
</feature>
<keyword evidence="1" id="KW-0175">Coiled coil</keyword>
<feature type="compositionally biased region" description="Polar residues" evidence="2">
    <location>
        <begin position="1035"/>
        <end position="1045"/>
    </location>
</feature>
<evidence type="ECO:0000256" key="2">
    <source>
        <dbReference type="SAM" id="MobiDB-lite"/>
    </source>
</evidence>
<feature type="compositionally biased region" description="Polar residues" evidence="2">
    <location>
        <begin position="1069"/>
        <end position="1088"/>
    </location>
</feature>
<evidence type="ECO:0000256" key="1">
    <source>
        <dbReference type="SAM" id="Coils"/>
    </source>
</evidence>
<feature type="coiled-coil region" evidence="1">
    <location>
        <begin position="300"/>
        <end position="382"/>
    </location>
</feature>
<dbReference type="AlphaFoldDB" id="A0A9P6VVD5"/>
<feature type="compositionally biased region" description="Polar residues" evidence="2">
    <location>
        <begin position="1001"/>
        <end position="1025"/>
    </location>
</feature>
<dbReference type="EMBL" id="PUHR01000271">
    <property type="protein sequence ID" value="KAG0656032.1"/>
    <property type="molecule type" value="Genomic_DNA"/>
</dbReference>
<protein>
    <recommendedName>
        <fullName evidence="5">Fibronectin type-III domain-containing protein</fullName>
    </recommendedName>
</protein>
<feature type="compositionally biased region" description="Low complexity" evidence="2">
    <location>
        <begin position="1047"/>
        <end position="1068"/>
    </location>
</feature>
<dbReference type="Proteomes" id="UP000750334">
    <property type="component" value="Unassembled WGS sequence"/>
</dbReference>